<dbReference type="SUPFAM" id="SSF53335">
    <property type="entry name" value="S-adenosyl-L-methionine-dependent methyltransferases"/>
    <property type="match status" value="1"/>
</dbReference>
<comment type="catalytic activity">
    <reaction evidence="20">
        <text>H(+)(in) = H(+)(out)</text>
        <dbReference type="Rhea" id="RHEA:34979"/>
        <dbReference type="ChEBI" id="CHEBI:15378"/>
    </reaction>
</comment>
<dbReference type="Pfam" id="PF02545">
    <property type="entry name" value="Maf"/>
    <property type="match status" value="1"/>
</dbReference>
<dbReference type="InterPro" id="IPR029063">
    <property type="entry name" value="SAM-dependent_MTases_sf"/>
</dbReference>
<evidence type="ECO:0000313" key="30">
    <source>
        <dbReference type="Proteomes" id="UP001046870"/>
    </source>
</evidence>
<keyword evidence="14" id="KW-0702">S-nitrosylation</keyword>
<evidence type="ECO:0000256" key="21">
    <source>
        <dbReference type="ARBA" id="ARBA00024537"/>
    </source>
</evidence>
<evidence type="ECO:0000313" key="29">
    <source>
        <dbReference type="EMBL" id="KAG7467086.1"/>
    </source>
</evidence>
<evidence type="ECO:0000256" key="18">
    <source>
        <dbReference type="ARBA" id="ARBA00023128"/>
    </source>
</evidence>
<evidence type="ECO:0000256" key="2">
    <source>
        <dbReference type="ARBA" id="ARBA00006375"/>
    </source>
</evidence>
<keyword evidence="13" id="KW-0999">Mitochondrion inner membrane</keyword>
<dbReference type="OrthoDB" id="10267058at2759"/>
<evidence type="ECO:0000256" key="15">
    <source>
        <dbReference type="ARBA" id="ARBA00022801"/>
    </source>
</evidence>
<dbReference type="SUPFAM" id="SSF52972">
    <property type="entry name" value="ITPase-like"/>
    <property type="match status" value="1"/>
</dbReference>
<comment type="subunit">
    <text evidence="3">Homodimer.</text>
</comment>
<keyword evidence="8" id="KW-0489">Methyltransferase</keyword>
<dbReference type="PROSITE" id="PS51683">
    <property type="entry name" value="SAM_OMT_II"/>
    <property type="match status" value="1"/>
</dbReference>
<feature type="transmembrane region" description="Helical" evidence="27">
    <location>
        <begin position="897"/>
        <end position="919"/>
    </location>
</feature>
<dbReference type="Gene3D" id="1.50.40.10">
    <property type="entry name" value="Mitochondrial carrier domain"/>
    <property type="match status" value="1"/>
</dbReference>
<dbReference type="Pfam" id="PF00891">
    <property type="entry name" value="Methyltransf_2"/>
    <property type="match status" value="1"/>
</dbReference>
<dbReference type="GO" id="GO:0032259">
    <property type="term" value="P:methylation"/>
    <property type="evidence" value="ECO:0007669"/>
    <property type="project" value="UniProtKB-KW"/>
</dbReference>
<evidence type="ECO:0000256" key="24">
    <source>
        <dbReference type="ARBA" id="ARBA00042360"/>
    </source>
</evidence>
<dbReference type="Pfam" id="PF08100">
    <property type="entry name" value="Dimerisation"/>
    <property type="match status" value="1"/>
</dbReference>
<dbReference type="GO" id="GO:1901029">
    <property type="term" value="P:negative regulation of mitochondrial outer membrane permeabilization involved in apoptotic signaling pathway"/>
    <property type="evidence" value="ECO:0007669"/>
    <property type="project" value="TreeGrafter"/>
</dbReference>
<dbReference type="HAMAP" id="MF_00528">
    <property type="entry name" value="Maf"/>
    <property type="match status" value="1"/>
</dbReference>
<feature type="repeat" description="Solcar" evidence="26">
    <location>
        <begin position="840"/>
        <end position="925"/>
    </location>
</feature>
<sequence>MPHPEVLLVSVAGVTVVTLVTLAIQTYSCFLMHTVLTFHRGLLTGLSRVGGNTTMVLNPVISKLTGKLVVLASASPRRLEILTNVGLKFEVVPSWFKETLDKTLFRTPQEYAVETAKQKALEVAKRMPYKHLKTPDIVIGADTVVAVDGFILEKPVDKQDAYRMLSRLSGKVHSVFTGVAIILCHELEGQQIEYSVVDFYEETKVKFADLSEEMLWEYIHSGEPMDKAGGYGIQALGGMLVEYVHGDFLNVVGFPLNHFCKRLGDIYNTHIESPAQSIKSEPCEEKWTLVNKLSKCVENGEAGGWPDDKGDGAVPASTSRGAEHKLNLVEPQCGAYRNSEFPHRIVDLLDGFKASKTLFAASKLKVFDLLTSAEGLTAGEVAGKIAASVEGTERLLDASVSLGLLMKFKREGTVAYRNTEEANQYLVSTSELSLHGYIMHCNDLVWPLFTHLEHGVQEGCSQHLRAFGKRSDDLFQDAYYSSKEVKLRFMNAMHSIAKVTGRDVAAAFDLSQFKTACDLGGCTGAMAYEFTKAYPGLSVTVFDLPAVVEISNHFCPRNQESSRVTFVAGDFFKDDLPKADLYVLARILHDWPDEKVNVLLSKLSATCTPGCAVLLAETILDEGKPHPSQAFLQSLNMLDFLAGGVAAAISKTAVAPIERVKLLLQVQHASKQISADKQYKGIVDCIVRIPKEQGFASFWRGNLANVIRYFPTQALNFAFKDKYKQIFLGGVDKHTQFWRYFAGNLASGGAAGATSLCFVYPLDFARTRLAADVGKAGSTREFTGLGDCLVKISKSDGLRGLYQGFNVSVQGIIIYRAAYFGIYDTAKGMLPDPKNTHIVVSWMIAQTVTAVAGVVSYPFDTVRRRMMMQSGRKGADIMYTGTLDCWRKIARDEGGKAFFKGALSNVLRGMGGAFVLVLYDEFKKFV</sequence>
<evidence type="ECO:0000256" key="27">
    <source>
        <dbReference type="SAM" id="Phobius"/>
    </source>
</evidence>
<comment type="catalytic activity">
    <reaction evidence="21">
        <text>ADP(in) + ATP(out) = ADP(out) + ATP(in)</text>
        <dbReference type="Rhea" id="RHEA:34999"/>
        <dbReference type="ChEBI" id="CHEBI:30616"/>
        <dbReference type="ChEBI" id="CHEBI:456216"/>
    </reaction>
</comment>
<dbReference type="NCBIfam" id="TIGR00172">
    <property type="entry name" value="maf"/>
    <property type="match status" value="1"/>
</dbReference>
<evidence type="ECO:0000256" key="9">
    <source>
        <dbReference type="ARBA" id="ARBA00022679"/>
    </source>
</evidence>
<keyword evidence="4" id="KW-0813">Transport</keyword>
<dbReference type="InterPro" id="IPR023395">
    <property type="entry name" value="MCP_dom_sf"/>
</dbReference>
<evidence type="ECO:0000256" key="3">
    <source>
        <dbReference type="ARBA" id="ARBA00011738"/>
    </source>
</evidence>
<dbReference type="PRINTS" id="PR00926">
    <property type="entry name" value="MITOCARRIER"/>
</dbReference>
<dbReference type="GO" id="GO:0140021">
    <property type="term" value="P:mitochondrial ADP transmembrane transport"/>
    <property type="evidence" value="ECO:0007669"/>
    <property type="project" value="InterPro"/>
</dbReference>
<dbReference type="EMBL" id="JAFDVH010000012">
    <property type="protein sequence ID" value="KAG7467086.1"/>
    <property type="molecule type" value="Genomic_DNA"/>
</dbReference>
<evidence type="ECO:0000256" key="17">
    <source>
        <dbReference type="ARBA" id="ARBA00022990"/>
    </source>
</evidence>
<evidence type="ECO:0000256" key="16">
    <source>
        <dbReference type="ARBA" id="ARBA00022989"/>
    </source>
</evidence>
<evidence type="ECO:0000256" key="5">
    <source>
        <dbReference type="ARBA" id="ARBA00022449"/>
    </source>
</evidence>
<dbReference type="GO" id="GO:0047429">
    <property type="term" value="F:nucleoside triphosphate diphosphatase activity"/>
    <property type="evidence" value="ECO:0007669"/>
    <property type="project" value="InterPro"/>
</dbReference>
<feature type="domain" description="BRCT" evidence="28">
    <location>
        <begin position="46"/>
        <end position="113"/>
    </location>
</feature>
<comment type="subcellular location">
    <subcellularLocation>
        <location evidence="1">Mitochondrion inner membrane</location>
        <topology evidence="1">Multi-pass membrane protein</topology>
    </subcellularLocation>
</comment>
<dbReference type="GO" id="GO:1990544">
    <property type="term" value="P:mitochondrial ATP transmembrane transport"/>
    <property type="evidence" value="ECO:0007669"/>
    <property type="project" value="InterPro"/>
</dbReference>
<keyword evidence="10" id="KW-0949">S-adenosyl-L-methionine</keyword>
<dbReference type="PANTHER" id="PTHR45635:SF32">
    <property type="entry name" value="ADP_ATP TRANSLOCASE 1"/>
    <property type="match status" value="1"/>
</dbReference>
<dbReference type="FunFam" id="1.50.40.10:FF:000002">
    <property type="entry name" value="Putative ADP/ATP translocase 2-like"/>
    <property type="match status" value="1"/>
</dbReference>
<dbReference type="GO" id="GO:0005743">
    <property type="term" value="C:mitochondrial inner membrane"/>
    <property type="evidence" value="ECO:0007669"/>
    <property type="project" value="UniProtKB-SubCell"/>
</dbReference>
<keyword evidence="5" id="KW-0050">Antiport</keyword>
<dbReference type="InterPro" id="IPR036388">
    <property type="entry name" value="WH-like_DNA-bd_sf"/>
</dbReference>
<dbReference type="FunFam" id="3.90.950.10:FF:000020">
    <property type="entry name" value="Probable bifunctional dTTP/UTP pyrophosphatase/methyltransferase protein"/>
    <property type="match status" value="1"/>
</dbReference>
<gene>
    <name evidence="29" type="ORF">MATL_G00149580</name>
</gene>
<evidence type="ECO:0000256" key="13">
    <source>
        <dbReference type="ARBA" id="ARBA00022792"/>
    </source>
</evidence>
<evidence type="ECO:0000256" key="20">
    <source>
        <dbReference type="ARBA" id="ARBA00024169"/>
    </source>
</evidence>
<dbReference type="Gene3D" id="3.40.50.150">
    <property type="entry name" value="Vaccinia Virus protein VP39"/>
    <property type="match status" value="1"/>
</dbReference>
<evidence type="ECO:0000256" key="26">
    <source>
        <dbReference type="PROSITE-ProRule" id="PRU00282"/>
    </source>
</evidence>
<evidence type="ECO:0000256" key="10">
    <source>
        <dbReference type="ARBA" id="ARBA00022691"/>
    </source>
</evidence>
<feature type="repeat" description="Solcar" evidence="26">
    <location>
        <begin position="634"/>
        <end position="726"/>
    </location>
</feature>
<comment type="similarity">
    <text evidence="2">Belongs to the mitochondrial carrier (TC 2.A.29) family.</text>
</comment>
<evidence type="ECO:0000256" key="8">
    <source>
        <dbReference type="ARBA" id="ARBA00022603"/>
    </source>
</evidence>
<name>A0A9D3T507_MEGAT</name>
<dbReference type="PROSITE" id="PS50172">
    <property type="entry name" value="BRCT"/>
    <property type="match status" value="1"/>
</dbReference>
<accession>A0A9D3T507</accession>
<dbReference type="InterPro" id="IPR029001">
    <property type="entry name" value="ITPase-like_fam"/>
</dbReference>
<evidence type="ECO:0000256" key="11">
    <source>
        <dbReference type="ARBA" id="ARBA00022692"/>
    </source>
</evidence>
<organism evidence="29 30">
    <name type="scientific">Megalops atlanticus</name>
    <name type="common">Tarpon</name>
    <name type="synonym">Clupea gigantea</name>
    <dbReference type="NCBI Taxonomy" id="7932"/>
    <lineage>
        <taxon>Eukaryota</taxon>
        <taxon>Metazoa</taxon>
        <taxon>Chordata</taxon>
        <taxon>Craniata</taxon>
        <taxon>Vertebrata</taxon>
        <taxon>Euteleostomi</taxon>
        <taxon>Actinopterygii</taxon>
        <taxon>Neopterygii</taxon>
        <taxon>Teleostei</taxon>
        <taxon>Elopiformes</taxon>
        <taxon>Megalopidae</taxon>
        <taxon>Megalops</taxon>
    </lineage>
</organism>
<evidence type="ECO:0000256" key="7">
    <source>
        <dbReference type="ARBA" id="ARBA00022553"/>
    </source>
</evidence>
<dbReference type="CDD" id="cd00555">
    <property type="entry name" value="Maf"/>
    <property type="match status" value="1"/>
</dbReference>
<comment type="caution">
    <text evidence="29">The sequence shown here is derived from an EMBL/GenBank/DDBJ whole genome shotgun (WGS) entry which is preliminary data.</text>
</comment>
<keyword evidence="11 26" id="KW-0812">Transmembrane</keyword>
<dbReference type="Gene3D" id="1.10.10.10">
    <property type="entry name" value="Winged helix-like DNA-binding domain superfamily/Winged helix DNA-binding domain"/>
    <property type="match status" value="1"/>
</dbReference>
<dbReference type="FunFam" id="3.40.50.150:FF:000146">
    <property type="entry name" value="Acetylserotonin O-methyltransferase"/>
    <property type="match status" value="1"/>
</dbReference>
<evidence type="ECO:0000256" key="19">
    <source>
        <dbReference type="ARBA" id="ARBA00023136"/>
    </source>
</evidence>
<evidence type="ECO:0000259" key="28">
    <source>
        <dbReference type="PROSITE" id="PS50172"/>
    </source>
</evidence>
<evidence type="ECO:0000256" key="25">
    <source>
        <dbReference type="ARBA" id="ARBA00042665"/>
    </source>
</evidence>
<protein>
    <recommendedName>
        <fullName evidence="22">ADP/ATP translocase 1</fullName>
    </recommendedName>
    <alternativeName>
        <fullName evidence="24">ADP,ATP carrier protein 1</fullName>
    </alternativeName>
    <alternativeName>
        <fullName evidence="25">Adenine nucleotide translocator 1</fullName>
    </alternativeName>
    <alternativeName>
        <fullName evidence="23">Solute carrier family 25 member 4</fullName>
    </alternativeName>
</protein>
<dbReference type="InterPro" id="IPR018108">
    <property type="entry name" value="MCP_transmembrane"/>
</dbReference>
<keyword evidence="16 27" id="KW-1133">Transmembrane helix</keyword>
<evidence type="ECO:0000256" key="22">
    <source>
        <dbReference type="ARBA" id="ARBA00040862"/>
    </source>
</evidence>
<keyword evidence="6" id="KW-0488">Methylation</keyword>
<dbReference type="InterPro" id="IPR012967">
    <property type="entry name" value="COMT_dimerisation"/>
</dbReference>
<feature type="transmembrane region" description="Helical" evidence="27">
    <location>
        <begin position="839"/>
        <end position="859"/>
    </location>
</feature>
<reference evidence="29" key="1">
    <citation type="submission" date="2021-01" db="EMBL/GenBank/DDBJ databases">
        <authorList>
            <person name="Zahm M."/>
            <person name="Roques C."/>
            <person name="Cabau C."/>
            <person name="Klopp C."/>
            <person name="Donnadieu C."/>
            <person name="Jouanno E."/>
            <person name="Lampietro C."/>
            <person name="Louis A."/>
            <person name="Herpin A."/>
            <person name="Echchiki A."/>
            <person name="Berthelot C."/>
            <person name="Parey E."/>
            <person name="Roest-Crollius H."/>
            <person name="Braasch I."/>
            <person name="Postlethwait J."/>
            <person name="Bobe J."/>
            <person name="Montfort J."/>
            <person name="Bouchez O."/>
            <person name="Begum T."/>
            <person name="Mejri S."/>
            <person name="Adams A."/>
            <person name="Chen W.-J."/>
            <person name="Guiguen Y."/>
        </authorList>
    </citation>
    <scope>NUCLEOTIDE SEQUENCE</scope>
    <source>
        <strain evidence="29">YG-15Mar2019-1</strain>
        <tissue evidence="29">Brain</tissue>
    </source>
</reference>
<dbReference type="GO" id="GO:0005471">
    <property type="term" value="F:ATP:ADP antiporter activity"/>
    <property type="evidence" value="ECO:0007669"/>
    <property type="project" value="InterPro"/>
</dbReference>
<dbReference type="InterPro" id="IPR016461">
    <property type="entry name" value="COMT-like"/>
</dbReference>
<dbReference type="PRINTS" id="PR00927">
    <property type="entry name" value="ADPTRNSLCASE"/>
</dbReference>
<dbReference type="InterPro" id="IPR002067">
    <property type="entry name" value="MCP"/>
</dbReference>
<keyword evidence="12" id="KW-0677">Repeat</keyword>
<evidence type="ECO:0000256" key="6">
    <source>
        <dbReference type="ARBA" id="ARBA00022481"/>
    </source>
</evidence>
<evidence type="ECO:0000256" key="12">
    <source>
        <dbReference type="ARBA" id="ARBA00022737"/>
    </source>
</evidence>
<proteinExistence type="inferred from homology"/>
<evidence type="ECO:0000256" key="23">
    <source>
        <dbReference type="ARBA" id="ARBA00042357"/>
    </source>
</evidence>
<dbReference type="Pfam" id="PF00153">
    <property type="entry name" value="Mito_carr"/>
    <property type="match status" value="2"/>
</dbReference>
<dbReference type="InterPro" id="IPR002113">
    <property type="entry name" value="ADT_euk_type"/>
</dbReference>
<dbReference type="GO" id="GO:0046983">
    <property type="term" value="F:protein dimerization activity"/>
    <property type="evidence" value="ECO:0007669"/>
    <property type="project" value="InterPro"/>
</dbReference>
<keyword evidence="30" id="KW-1185">Reference proteome</keyword>
<keyword evidence="17" id="KW-0007">Acetylation</keyword>
<keyword evidence="15" id="KW-0378">Hydrolase</keyword>
<dbReference type="SUPFAM" id="SSF46785">
    <property type="entry name" value="Winged helix' DNA-binding domain"/>
    <property type="match status" value="1"/>
</dbReference>
<dbReference type="InterPro" id="IPR036390">
    <property type="entry name" value="WH_DNA-bd_sf"/>
</dbReference>
<evidence type="ECO:0000256" key="4">
    <source>
        <dbReference type="ARBA" id="ARBA00022448"/>
    </source>
</evidence>
<dbReference type="PANTHER" id="PTHR45635">
    <property type="entry name" value="ADP,ATP CARRIER PROTEIN 1-RELATED-RELATED"/>
    <property type="match status" value="1"/>
</dbReference>
<evidence type="ECO:0000256" key="1">
    <source>
        <dbReference type="ARBA" id="ARBA00004448"/>
    </source>
</evidence>
<dbReference type="FunFam" id="1.10.10.10:FF:000358">
    <property type="entry name" value="Acetylserotonin O-methyltransferase"/>
    <property type="match status" value="1"/>
</dbReference>
<dbReference type="InterPro" id="IPR001357">
    <property type="entry name" value="BRCT_dom"/>
</dbReference>
<feature type="repeat" description="Solcar" evidence="26">
    <location>
        <begin position="739"/>
        <end position="829"/>
    </location>
</feature>
<dbReference type="InterPro" id="IPR003697">
    <property type="entry name" value="Maf-like"/>
</dbReference>
<dbReference type="GO" id="GO:0008171">
    <property type="term" value="F:O-methyltransferase activity"/>
    <property type="evidence" value="ECO:0007669"/>
    <property type="project" value="InterPro"/>
</dbReference>
<dbReference type="InterPro" id="IPR001077">
    <property type="entry name" value="COMT_C"/>
</dbReference>
<keyword evidence="7" id="KW-0597">Phosphoprotein</keyword>
<keyword evidence="19 26" id="KW-0472">Membrane</keyword>
<dbReference type="Gene3D" id="3.90.950.10">
    <property type="match status" value="1"/>
</dbReference>
<evidence type="ECO:0000256" key="14">
    <source>
        <dbReference type="ARBA" id="ARBA00022799"/>
    </source>
</evidence>
<dbReference type="PROSITE" id="PS50920">
    <property type="entry name" value="SOLCAR"/>
    <property type="match status" value="3"/>
</dbReference>
<dbReference type="SUPFAM" id="SSF103506">
    <property type="entry name" value="Mitochondrial carrier"/>
    <property type="match status" value="1"/>
</dbReference>
<dbReference type="Proteomes" id="UP001046870">
    <property type="component" value="Chromosome 12"/>
</dbReference>
<dbReference type="AlphaFoldDB" id="A0A9D3T507"/>
<keyword evidence="18" id="KW-0496">Mitochondrion</keyword>
<keyword evidence="9" id="KW-0808">Transferase</keyword>